<evidence type="ECO:0000313" key="2">
    <source>
        <dbReference type="Proteomes" id="UP000831701"/>
    </source>
</evidence>
<dbReference type="Proteomes" id="UP000831701">
    <property type="component" value="Chromosome 15"/>
</dbReference>
<keyword evidence="2" id="KW-1185">Reference proteome</keyword>
<dbReference type="EMBL" id="CM041545">
    <property type="protein sequence ID" value="KAI3362015.1"/>
    <property type="molecule type" value="Genomic_DNA"/>
</dbReference>
<feature type="non-terminal residue" evidence="1">
    <location>
        <position position="1"/>
    </location>
</feature>
<organism evidence="1 2">
    <name type="scientific">Scortum barcoo</name>
    <name type="common">barcoo grunter</name>
    <dbReference type="NCBI Taxonomy" id="214431"/>
    <lineage>
        <taxon>Eukaryota</taxon>
        <taxon>Metazoa</taxon>
        <taxon>Chordata</taxon>
        <taxon>Craniata</taxon>
        <taxon>Vertebrata</taxon>
        <taxon>Euteleostomi</taxon>
        <taxon>Actinopterygii</taxon>
        <taxon>Neopterygii</taxon>
        <taxon>Teleostei</taxon>
        <taxon>Neoteleostei</taxon>
        <taxon>Acanthomorphata</taxon>
        <taxon>Eupercaria</taxon>
        <taxon>Centrarchiformes</taxon>
        <taxon>Terapontoidei</taxon>
        <taxon>Terapontidae</taxon>
        <taxon>Scortum</taxon>
    </lineage>
</organism>
<gene>
    <name evidence="1" type="ORF">L3Q82_012355</name>
</gene>
<evidence type="ECO:0000313" key="1">
    <source>
        <dbReference type="EMBL" id="KAI3362015.1"/>
    </source>
</evidence>
<protein>
    <submittedName>
        <fullName evidence="1">Uncharacterized protein</fullName>
    </submittedName>
</protein>
<comment type="caution">
    <text evidence="1">The sequence shown here is derived from an EMBL/GenBank/DDBJ whole genome shotgun (WGS) entry which is preliminary data.</text>
</comment>
<proteinExistence type="predicted"/>
<sequence>TTKRKEVRWRGLFGEEGVCGKDECHPALQFIISDHLRVAVRENAIPYSLPILLCQGQVTLGKQGQMDFTLPGTGPYEVTFNRTLNSNQFWEYCSYLSVKRGPPIRGRGCAASGTGAPRRAGPVPGRRRPPRATRPGDSGAGPYSLSTSGRTASTPPYRQLVGGPPRVVVVAVEEEEVVVVVLVVVVLHTAPGTAV</sequence>
<name>A0ACB8W1Z9_9TELE</name>
<accession>A0ACB8W1Z9</accession>
<reference evidence="1" key="1">
    <citation type="submission" date="2022-04" db="EMBL/GenBank/DDBJ databases">
        <title>Jade perch genome.</title>
        <authorList>
            <person name="Chao B."/>
        </authorList>
    </citation>
    <scope>NUCLEOTIDE SEQUENCE</scope>
    <source>
        <strain evidence="1">CB-2022</strain>
    </source>
</reference>